<evidence type="ECO:0000313" key="2">
    <source>
        <dbReference type="EMBL" id="KAG5579735.1"/>
    </source>
</evidence>
<name>A0A9J5WWK8_SOLCO</name>
<dbReference type="Proteomes" id="UP000824120">
    <property type="component" value="Chromosome 10"/>
</dbReference>
<keyword evidence="3" id="KW-1185">Reference proteome</keyword>
<proteinExistence type="predicted"/>
<feature type="region of interest" description="Disordered" evidence="1">
    <location>
        <begin position="23"/>
        <end position="58"/>
    </location>
</feature>
<gene>
    <name evidence="2" type="ORF">H5410_050362</name>
</gene>
<protein>
    <submittedName>
        <fullName evidence="2">Uncharacterized protein</fullName>
    </submittedName>
</protein>
<sequence length="113" mass="12963">MGMRVEASPKLPIKDLLGSQRKDIRKSAKNISKSRKKTEKERHSKKSQKKIIQKQGEKQSENQLFVFFFPLCFSSLSSGKEFEVGIFDVKALVCCSTKGLFFIPCLLRHLQNK</sequence>
<organism evidence="2 3">
    <name type="scientific">Solanum commersonii</name>
    <name type="common">Commerson's wild potato</name>
    <name type="synonym">Commerson's nightshade</name>
    <dbReference type="NCBI Taxonomy" id="4109"/>
    <lineage>
        <taxon>Eukaryota</taxon>
        <taxon>Viridiplantae</taxon>
        <taxon>Streptophyta</taxon>
        <taxon>Embryophyta</taxon>
        <taxon>Tracheophyta</taxon>
        <taxon>Spermatophyta</taxon>
        <taxon>Magnoliopsida</taxon>
        <taxon>eudicotyledons</taxon>
        <taxon>Gunneridae</taxon>
        <taxon>Pentapetalae</taxon>
        <taxon>asterids</taxon>
        <taxon>lamiids</taxon>
        <taxon>Solanales</taxon>
        <taxon>Solanaceae</taxon>
        <taxon>Solanoideae</taxon>
        <taxon>Solaneae</taxon>
        <taxon>Solanum</taxon>
    </lineage>
</organism>
<feature type="compositionally biased region" description="Basic residues" evidence="1">
    <location>
        <begin position="27"/>
        <end position="52"/>
    </location>
</feature>
<dbReference type="EMBL" id="JACXVP010000010">
    <property type="protein sequence ID" value="KAG5579735.1"/>
    <property type="molecule type" value="Genomic_DNA"/>
</dbReference>
<comment type="caution">
    <text evidence="2">The sequence shown here is derived from an EMBL/GenBank/DDBJ whole genome shotgun (WGS) entry which is preliminary data.</text>
</comment>
<evidence type="ECO:0000313" key="3">
    <source>
        <dbReference type="Proteomes" id="UP000824120"/>
    </source>
</evidence>
<dbReference type="AlphaFoldDB" id="A0A9J5WWK8"/>
<accession>A0A9J5WWK8</accession>
<evidence type="ECO:0000256" key="1">
    <source>
        <dbReference type="SAM" id="MobiDB-lite"/>
    </source>
</evidence>
<reference evidence="2 3" key="1">
    <citation type="submission" date="2020-09" db="EMBL/GenBank/DDBJ databases">
        <title>De no assembly of potato wild relative species, Solanum commersonii.</title>
        <authorList>
            <person name="Cho K."/>
        </authorList>
    </citation>
    <scope>NUCLEOTIDE SEQUENCE [LARGE SCALE GENOMIC DNA]</scope>
    <source>
        <strain evidence="2">LZ3.2</strain>
        <tissue evidence="2">Leaf</tissue>
    </source>
</reference>